<dbReference type="OrthoDB" id="5244115at2"/>
<name>A0A542EHA4_9MICO</name>
<evidence type="ECO:0000259" key="2">
    <source>
        <dbReference type="PROSITE" id="PS51674"/>
    </source>
</evidence>
<sequence length="120" mass="12730">MSITNRRPFTRSASKPLTAVRGSDPVLSAYALDGPPAPHTDDVPDWSCSGSTTPDLWFPTTVEQLDQARAVCAGCPARAVCAQRGLALKADGVWGGTLLSHGRPTDELFRPSREPARATA</sequence>
<dbReference type="EMBL" id="VFMO01000001">
    <property type="protein sequence ID" value="TQJ14606.1"/>
    <property type="molecule type" value="Genomic_DNA"/>
</dbReference>
<organism evidence="3 4">
    <name type="scientific">Yimella lutea</name>
    <dbReference type="NCBI Taxonomy" id="587872"/>
    <lineage>
        <taxon>Bacteria</taxon>
        <taxon>Bacillati</taxon>
        <taxon>Actinomycetota</taxon>
        <taxon>Actinomycetes</taxon>
        <taxon>Micrococcales</taxon>
        <taxon>Dermacoccaceae</taxon>
        <taxon>Yimella</taxon>
    </lineage>
</organism>
<dbReference type="AlphaFoldDB" id="A0A542EHA4"/>
<evidence type="ECO:0000313" key="3">
    <source>
        <dbReference type="EMBL" id="TQJ14606.1"/>
    </source>
</evidence>
<dbReference type="InterPro" id="IPR034768">
    <property type="entry name" value="4FE4S_WBL"/>
</dbReference>
<accession>A0A542EHA4</accession>
<comment type="caution">
    <text evidence="3">The sequence shown here is derived from an EMBL/GenBank/DDBJ whole genome shotgun (WGS) entry which is preliminary data.</text>
</comment>
<proteinExistence type="predicted"/>
<protein>
    <submittedName>
        <fullName evidence="3">WhiB family redox-sensing transcriptional regulator</fullName>
    </submittedName>
</protein>
<dbReference type="Proteomes" id="UP000320806">
    <property type="component" value="Unassembled WGS sequence"/>
</dbReference>
<feature type="region of interest" description="Disordered" evidence="1">
    <location>
        <begin position="101"/>
        <end position="120"/>
    </location>
</feature>
<keyword evidence="4" id="KW-1185">Reference proteome</keyword>
<gene>
    <name evidence="3" type="ORF">FB459_2074</name>
</gene>
<dbReference type="PROSITE" id="PS51674">
    <property type="entry name" value="4FE4S_WBL"/>
    <property type="match status" value="1"/>
</dbReference>
<dbReference type="Pfam" id="PF02467">
    <property type="entry name" value="Whib"/>
    <property type="match status" value="1"/>
</dbReference>
<evidence type="ECO:0000256" key="1">
    <source>
        <dbReference type="SAM" id="MobiDB-lite"/>
    </source>
</evidence>
<feature type="compositionally biased region" description="Basic and acidic residues" evidence="1">
    <location>
        <begin position="103"/>
        <end position="120"/>
    </location>
</feature>
<feature type="domain" description="4Fe-4S Wbl-type" evidence="2">
    <location>
        <begin position="47"/>
        <end position="104"/>
    </location>
</feature>
<reference evidence="3 4" key="1">
    <citation type="submission" date="2019-06" db="EMBL/GenBank/DDBJ databases">
        <title>Sequencing the genomes of 1000 actinobacteria strains.</title>
        <authorList>
            <person name="Klenk H.-P."/>
        </authorList>
    </citation>
    <scope>NUCLEOTIDE SEQUENCE [LARGE SCALE GENOMIC DNA]</scope>
    <source>
        <strain evidence="3 4">DSM 19828</strain>
    </source>
</reference>
<dbReference type="RefSeq" id="WP_141928396.1">
    <property type="nucleotide sequence ID" value="NZ_BAABCI010000003.1"/>
</dbReference>
<feature type="region of interest" description="Disordered" evidence="1">
    <location>
        <begin position="29"/>
        <end position="48"/>
    </location>
</feature>
<evidence type="ECO:0000313" key="4">
    <source>
        <dbReference type="Proteomes" id="UP000320806"/>
    </source>
</evidence>